<accession>A0ABD0AZY9</accession>
<reference evidence="1 2" key="1">
    <citation type="submission" date="2021-07" db="EMBL/GenBank/DDBJ databases">
        <title>Whole genome sequencing of carbapenem-resistant Pseudomonas spp. isolated in Japan.</title>
        <authorList>
            <person name="Suzuki M."/>
            <person name="Maehana S."/>
            <person name="Kitasato H."/>
        </authorList>
    </citation>
    <scope>NUCLEOTIDE SEQUENCE [LARGE SCALE GENOMIC DNA]</scope>
    <source>
        <strain evidence="1 2">KAM436</strain>
    </source>
</reference>
<evidence type="ECO:0000313" key="2">
    <source>
        <dbReference type="Proteomes" id="UP000887228"/>
    </source>
</evidence>
<gene>
    <name evidence="1" type="ORF">KAM436_36200</name>
</gene>
<dbReference type="Proteomes" id="UP000887228">
    <property type="component" value="Unassembled WGS sequence"/>
</dbReference>
<evidence type="ECO:0000313" key="1">
    <source>
        <dbReference type="EMBL" id="GIZ94652.1"/>
    </source>
</evidence>
<comment type="caution">
    <text evidence="1">The sequence shown here is derived from an EMBL/GenBank/DDBJ whole genome shotgun (WGS) entry which is preliminary data.</text>
</comment>
<protein>
    <submittedName>
        <fullName evidence="1">Uncharacterized protein</fullName>
    </submittedName>
</protein>
<dbReference type="AlphaFoldDB" id="A0ABD0AZY9"/>
<proteinExistence type="predicted"/>
<name>A0ABD0AZY9_AQUAC</name>
<sequence length="73" mass="8564">MKSSKDGHPKIKPWGYIDRRDRTDEYGIWIGVEPCYSEAQGRARVAELEKSDPIHEYSVEPFLEPPTWINRKC</sequence>
<dbReference type="EMBL" id="BPMT01000021">
    <property type="protein sequence ID" value="GIZ94652.1"/>
    <property type="molecule type" value="Genomic_DNA"/>
</dbReference>
<organism evidence="1 2">
    <name type="scientific">Aquipseudomonas alcaligenes</name>
    <name type="common">Pseudomonas alcaligenes</name>
    <dbReference type="NCBI Taxonomy" id="43263"/>
    <lineage>
        <taxon>Bacteria</taxon>
        <taxon>Pseudomonadati</taxon>
        <taxon>Pseudomonadota</taxon>
        <taxon>Gammaproteobacteria</taxon>
        <taxon>Pseudomonadales</taxon>
        <taxon>Pseudomonadaceae</taxon>
        <taxon>Aquipseudomonas</taxon>
    </lineage>
</organism>